<dbReference type="EMBL" id="BAAAQA010000001">
    <property type="protein sequence ID" value="GAA2107780.1"/>
    <property type="molecule type" value="Genomic_DNA"/>
</dbReference>
<accession>A0ABN2XCQ8</accession>
<keyword evidence="2" id="KW-0812">Transmembrane</keyword>
<proteinExistence type="predicted"/>
<dbReference type="RefSeq" id="WP_344223074.1">
    <property type="nucleotide sequence ID" value="NZ_BAAAQA010000001.1"/>
</dbReference>
<organism evidence="3 4">
    <name type="scientific">Kocuria atrinae</name>
    <dbReference type="NCBI Taxonomy" id="592377"/>
    <lineage>
        <taxon>Bacteria</taxon>
        <taxon>Bacillati</taxon>
        <taxon>Actinomycetota</taxon>
        <taxon>Actinomycetes</taxon>
        <taxon>Micrococcales</taxon>
        <taxon>Micrococcaceae</taxon>
        <taxon>Kocuria</taxon>
    </lineage>
</organism>
<comment type="caution">
    <text evidence="3">The sequence shown here is derived from an EMBL/GenBank/DDBJ whole genome shotgun (WGS) entry which is preliminary data.</text>
</comment>
<evidence type="ECO:0000256" key="2">
    <source>
        <dbReference type="SAM" id="Phobius"/>
    </source>
</evidence>
<reference evidence="3 4" key="1">
    <citation type="journal article" date="2019" name="Int. J. Syst. Evol. Microbiol.">
        <title>The Global Catalogue of Microorganisms (GCM) 10K type strain sequencing project: providing services to taxonomists for standard genome sequencing and annotation.</title>
        <authorList>
            <consortium name="The Broad Institute Genomics Platform"/>
            <consortium name="The Broad Institute Genome Sequencing Center for Infectious Disease"/>
            <person name="Wu L."/>
            <person name="Ma J."/>
        </authorList>
    </citation>
    <scope>NUCLEOTIDE SEQUENCE [LARGE SCALE GENOMIC DNA]</scope>
    <source>
        <strain evidence="3 4">JCM 15914</strain>
    </source>
</reference>
<feature type="region of interest" description="Disordered" evidence="1">
    <location>
        <begin position="1"/>
        <end position="53"/>
    </location>
</feature>
<feature type="transmembrane region" description="Helical" evidence="2">
    <location>
        <begin position="107"/>
        <end position="125"/>
    </location>
</feature>
<evidence type="ECO:0000313" key="3">
    <source>
        <dbReference type="EMBL" id="GAA2107780.1"/>
    </source>
</evidence>
<feature type="compositionally biased region" description="Acidic residues" evidence="1">
    <location>
        <begin position="30"/>
        <end position="42"/>
    </location>
</feature>
<dbReference type="Proteomes" id="UP001500166">
    <property type="component" value="Unassembled WGS sequence"/>
</dbReference>
<keyword evidence="4" id="KW-1185">Reference proteome</keyword>
<sequence length="140" mass="15395">MTTRDNRDQHPDDDFRRIIEGNDWENVPRDDEDAEPWADEIPWEPAEQPATDVPLELFESEEDESYNPDPGEITRGVSAKMVRAVTVILAVLVIMIGLAALPGSLPTVVWAAGVAGVIGGLYLVYRALPEDPRDDDGAVV</sequence>
<name>A0ABN2XCQ8_9MICC</name>
<gene>
    <name evidence="3" type="ORF">GCM10009824_00520</name>
</gene>
<keyword evidence="2" id="KW-0472">Membrane</keyword>
<evidence type="ECO:0000313" key="4">
    <source>
        <dbReference type="Proteomes" id="UP001500166"/>
    </source>
</evidence>
<evidence type="ECO:0000256" key="1">
    <source>
        <dbReference type="SAM" id="MobiDB-lite"/>
    </source>
</evidence>
<protein>
    <submittedName>
        <fullName evidence="3">Uncharacterized protein</fullName>
    </submittedName>
</protein>
<keyword evidence="2" id="KW-1133">Transmembrane helix</keyword>
<feature type="transmembrane region" description="Helical" evidence="2">
    <location>
        <begin position="81"/>
        <end position="101"/>
    </location>
</feature>
<feature type="compositionally biased region" description="Basic and acidic residues" evidence="1">
    <location>
        <begin position="1"/>
        <end position="20"/>
    </location>
</feature>